<name>A0ABV8PTR8_9BACT</name>
<dbReference type="Pfam" id="PF13620">
    <property type="entry name" value="CarboxypepD_reg"/>
    <property type="match status" value="1"/>
</dbReference>
<sequence>MLSVTQSREMNRVNRLAVFLESNATIYSSYAPFAKAAASFFTNRTAIAALAKDKEASGTAESRTKTQLKTTVAHSLSDICSLAYAYAVDENNNTLLLKTDISERDIVLMKDVDILPFTKATLALFTPALMADPIFATYDITPAAIAAVLADAQAFDSKIGVAQVVDAGANNANTQLNNVIKLIRGNIAQMERLLVRFKTSHPAFVTGFAQNSALENTGMRHSGIEGKVTVNGVAVAGAIVSVVGTAKTATTDATGSYSIIGVKVGDYQVQAIGASKPAVTKPQHISRGHIDTLNFEL</sequence>
<proteinExistence type="predicted"/>
<protein>
    <submittedName>
        <fullName evidence="1">Carboxypeptidase regulatory-like domain-containing protein</fullName>
    </submittedName>
</protein>
<dbReference type="InterPro" id="IPR013784">
    <property type="entry name" value="Carb-bd-like_fold"/>
</dbReference>
<keyword evidence="2" id="KW-1185">Reference proteome</keyword>
<dbReference type="Gene3D" id="2.60.40.1120">
    <property type="entry name" value="Carboxypeptidase-like, regulatory domain"/>
    <property type="match status" value="1"/>
</dbReference>
<accession>A0ABV8PTR8</accession>
<comment type="caution">
    <text evidence="1">The sequence shown here is derived from an EMBL/GenBank/DDBJ whole genome shotgun (WGS) entry which is preliminary data.</text>
</comment>
<dbReference type="EMBL" id="JBHSDC010000005">
    <property type="protein sequence ID" value="MFC4231407.1"/>
    <property type="molecule type" value="Genomic_DNA"/>
</dbReference>
<dbReference type="SUPFAM" id="SSF49452">
    <property type="entry name" value="Starch-binding domain-like"/>
    <property type="match status" value="1"/>
</dbReference>
<gene>
    <name evidence="1" type="ORF">ACFOW1_05865</name>
</gene>
<evidence type="ECO:0000313" key="2">
    <source>
        <dbReference type="Proteomes" id="UP001595906"/>
    </source>
</evidence>
<reference evidence="2" key="1">
    <citation type="journal article" date="2019" name="Int. J. Syst. Evol. Microbiol.">
        <title>The Global Catalogue of Microorganisms (GCM) 10K type strain sequencing project: providing services to taxonomists for standard genome sequencing and annotation.</title>
        <authorList>
            <consortium name="The Broad Institute Genomics Platform"/>
            <consortium name="The Broad Institute Genome Sequencing Center for Infectious Disease"/>
            <person name="Wu L."/>
            <person name="Ma J."/>
        </authorList>
    </citation>
    <scope>NUCLEOTIDE SEQUENCE [LARGE SCALE GENOMIC DNA]</scope>
    <source>
        <strain evidence="2">CECT 8010</strain>
    </source>
</reference>
<dbReference type="RefSeq" id="WP_379012855.1">
    <property type="nucleotide sequence ID" value="NZ_JBHSDC010000005.1"/>
</dbReference>
<evidence type="ECO:0000313" key="1">
    <source>
        <dbReference type="EMBL" id="MFC4231407.1"/>
    </source>
</evidence>
<dbReference type="Proteomes" id="UP001595906">
    <property type="component" value="Unassembled WGS sequence"/>
</dbReference>
<organism evidence="1 2">
    <name type="scientific">Parasediminibacterium paludis</name>
    <dbReference type="NCBI Taxonomy" id="908966"/>
    <lineage>
        <taxon>Bacteria</taxon>
        <taxon>Pseudomonadati</taxon>
        <taxon>Bacteroidota</taxon>
        <taxon>Chitinophagia</taxon>
        <taxon>Chitinophagales</taxon>
        <taxon>Chitinophagaceae</taxon>
        <taxon>Parasediminibacterium</taxon>
    </lineage>
</organism>